<name>G9ZMF7_9LACO</name>
<dbReference type="GO" id="GO:0071555">
    <property type="term" value="P:cell wall organization"/>
    <property type="evidence" value="ECO:0007669"/>
    <property type="project" value="UniProtKB-KW"/>
</dbReference>
<sequence length="689" mass="74851">MTLKIFRKRTKKNEKSKAASLPFRINIIFIVVGVLFIALLTQLAYLQVMYGSKFKAEVNRSDTSIVNGDVQRGMIYDSTGHVLVGNSAHQAIIYTKGVNALSSDLYQVANELSKYVTVPKGSLTKRQLADYYLADSKNLTAVERQIPGIKNLSEDAAYDKALDYVEKMPTTRFSTATKNAATIFAKMSGAYQLSTVNIKDSNVSQKEVAQVGEHLSDMPGVNLGTSWSRNYPNGKAIQGLAGTVSNEKSGLPSDRVNELLAQGYSRNDSVGQSYLERQYEPVLRGTKSQTQVILNNDNEIKKEVKKYGGQKGDNLQLTINARFQKKLQSLVRSAEQGAGGNSTGTYAVVMNPNNGAIVGMAGVDRNPKTSKLTNNVLGTINSSIVMGSVVKGAMVSGALMDGVITPTNSTLTDQPITTGGVKKSSWFNHNGGSNVSVDASGALEISSNSYMMQLAMKEARFKYVEGGALTMNPSIFSKLRGYFNQFGLGVDTGIDIPGESTGLKGASGRAHIGSALDESFGNYDAYTTMQVAQYMSTIANGGYRIAPHVVESIRGTQKDGQLGAIKATVMPKVLNHIDMTSAQRAVVKRGLYDVVHGTNTYKTGGELDTIKPEISAKTGTAQTFYNGNETVTLSLRLCLRRQVILRSSLRWQCQTWALMRRVTTCSLLSRFTRLTGRLFSQQRLLSKNT</sequence>
<evidence type="ECO:0000256" key="2">
    <source>
        <dbReference type="ARBA" id="ARBA00007171"/>
    </source>
</evidence>
<dbReference type="GO" id="GO:0009252">
    <property type="term" value="P:peptidoglycan biosynthetic process"/>
    <property type="evidence" value="ECO:0007669"/>
    <property type="project" value="UniProtKB-KW"/>
</dbReference>
<evidence type="ECO:0000256" key="5">
    <source>
        <dbReference type="ARBA" id="ARBA00022960"/>
    </source>
</evidence>
<reference evidence="13 14" key="1">
    <citation type="submission" date="2011-09" db="EMBL/GenBank/DDBJ databases">
        <authorList>
            <person name="Weinstock G."/>
            <person name="Sodergren E."/>
            <person name="Clifton S."/>
            <person name="Fulton L."/>
            <person name="Fulton B."/>
            <person name="Courtney L."/>
            <person name="Fronick C."/>
            <person name="Harrison M."/>
            <person name="Strong C."/>
            <person name="Farmer C."/>
            <person name="Delahaunty K."/>
            <person name="Markovic C."/>
            <person name="Hall O."/>
            <person name="Minx P."/>
            <person name="Tomlinson C."/>
            <person name="Mitreva M."/>
            <person name="Hou S."/>
            <person name="Chen J."/>
            <person name="Wollam A."/>
            <person name="Pepin K.H."/>
            <person name="Johnson M."/>
            <person name="Bhonagiri V."/>
            <person name="Zhang X."/>
            <person name="Suruliraj S."/>
            <person name="Warren W."/>
            <person name="Chinwalla A."/>
            <person name="Mardis E.R."/>
            <person name="Wilson R.K."/>
        </authorList>
    </citation>
    <scope>NUCLEOTIDE SEQUENCE [LARGE SCALE GENOMIC DNA]</scope>
    <source>
        <strain evidence="13 14">F0439</strain>
    </source>
</reference>
<dbReference type="Gene3D" id="1.10.10.1230">
    <property type="entry name" value="Penicillin-binding protein, N-terminal non-catalytic domain, head sub-domain"/>
    <property type="match status" value="1"/>
</dbReference>
<evidence type="ECO:0000256" key="8">
    <source>
        <dbReference type="ARBA" id="ARBA00023136"/>
    </source>
</evidence>
<protein>
    <submittedName>
        <fullName evidence="13">Penicillin-binding protein, transpeptidase domain protein</fullName>
    </submittedName>
</protein>
<evidence type="ECO:0000313" key="14">
    <source>
        <dbReference type="Proteomes" id="UP000004625"/>
    </source>
</evidence>
<dbReference type="STRING" id="797515.HMPREF9103_00905"/>
<evidence type="ECO:0000256" key="7">
    <source>
        <dbReference type="ARBA" id="ARBA00022989"/>
    </source>
</evidence>
<dbReference type="Pfam" id="PF00905">
    <property type="entry name" value="Transpeptidase"/>
    <property type="match status" value="1"/>
</dbReference>
<keyword evidence="9" id="KW-0961">Cell wall biogenesis/degradation</keyword>
<dbReference type="GO" id="GO:0008360">
    <property type="term" value="P:regulation of cell shape"/>
    <property type="evidence" value="ECO:0007669"/>
    <property type="project" value="UniProtKB-KW"/>
</dbReference>
<dbReference type="InterPro" id="IPR036138">
    <property type="entry name" value="PBP_dimer_sf"/>
</dbReference>
<dbReference type="InterPro" id="IPR001460">
    <property type="entry name" value="PCN-bd_Tpept"/>
</dbReference>
<dbReference type="EMBL" id="AGEY01000039">
    <property type="protein sequence ID" value="EHL99631.1"/>
    <property type="molecule type" value="Genomic_DNA"/>
</dbReference>
<dbReference type="HOGENOM" id="CLU_009289_7_0_9"/>
<dbReference type="SUPFAM" id="SSF56519">
    <property type="entry name" value="Penicillin binding protein dimerisation domain"/>
    <property type="match status" value="1"/>
</dbReference>
<evidence type="ECO:0000256" key="4">
    <source>
        <dbReference type="ARBA" id="ARBA00022692"/>
    </source>
</evidence>
<dbReference type="eggNOG" id="COG0768">
    <property type="taxonomic scope" value="Bacteria"/>
</dbReference>
<dbReference type="PANTHER" id="PTHR30627:SF2">
    <property type="entry name" value="PEPTIDOGLYCAN D,D-TRANSPEPTIDASE MRDA"/>
    <property type="match status" value="1"/>
</dbReference>
<dbReference type="InterPro" id="IPR012338">
    <property type="entry name" value="Beta-lactam/transpept-like"/>
</dbReference>
<organism evidence="13 14">
    <name type="scientific">Lentilactobacillus parafarraginis F0439</name>
    <dbReference type="NCBI Taxonomy" id="797515"/>
    <lineage>
        <taxon>Bacteria</taxon>
        <taxon>Bacillati</taxon>
        <taxon>Bacillota</taxon>
        <taxon>Bacilli</taxon>
        <taxon>Lactobacillales</taxon>
        <taxon>Lactobacillaceae</taxon>
        <taxon>Lentilactobacillus</taxon>
    </lineage>
</organism>
<evidence type="ECO:0000259" key="11">
    <source>
        <dbReference type="Pfam" id="PF00905"/>
    </source>
</evidence>
<keyword evidence="8 10" id="KW-0472">Membrane</keyword>
<evidence type="ECO:0000256" key="6">
    <source>
        <dbReference type="ARBA" id="ARBA00022984"/>
    </source>
</evidence>
<evidence type="ECO:0000259" key="12">
    <source>
        <dbReference type="Pfam" id="PF03717"/>
    </source>
</evidence>
<accession>G9ZMF7</accession>
<keyword evidence="6" id="KW-0573">Peptidoglycan synthesis</keyword>
<comment type="subcellular location">
    <subcellularLocation>
        <location evidence="1">Cell membrane</location>
        <topology evidence="1">Single-pass membrane protein</topology>
    </subcellularLocation>
</comment>
<dbReference type="PANTHER" id="PTHR30627">
    <property type="entry name" value="PEPTIDOGLYCAN D,D-TRANSPEPTIDASE"/>
    <property type="match status" value="1"/>
</dbReference>
<dbReference type="SUPFAM" id="SSF56601">
    <property type="entry name" value="beta-lactamase/transpeptidase-like"/>
    <property type="match status" value="1"/>
</dbReference>
<comment type="similarity">
    <text evidence="2">Belongs to the transpeptidase family.</text>
</comment>
<dbReference type="AlphaFoldDB" id="G9ZMF7"/>
<dbReference type="PATRIC" id="fig|797515.3.peg.838"/>
<dbReference type="GO" id="GO:0008658">
    <property type="term" value="F:penicillin binding"/>
    <property type="evidence" value="ECO:0007669"/>
    <property type="project" value="InterPro"/>
</dbReference>
<feature type="domain" description="Penicillin-binding protein dimerisation" evidence="12">
    <location>
        <begin position="70"/>
        <end position="304"/>
    </location>
</feature>
<proteinExistence type="inferred from homology"/>
<dbReference type="InterPro" id="IPR005311">
    <property type="entry name" value="PBP_dimer"/>
</dbReference>
<feature type="transmembrane region" description="Helical" evidence="10">
    <location>
        <begin position="21"/>
        <end position="45"/>
    </location>
</feature>
<dbReference type="InterPro" id="IPR050515">
    <property type="entry name" value="Beta-lactam/transpept"/>
</dbReference>
<keyword evidence="5" id="KW-0133">Cell shape</keyword>
<dbReference type="GO" id="GO:0005886">
    <property type="term" value="C:plasma membrane"/>
    <property type="evidence" value="ECO:0007669"/>
    <property type="project" value="UniProtKB-SubCell"/>
</dbReference>
<evidence type="ECO:0000256" key="1">
    <source>
        <dbReference type="ARBA" id="ARBA00004162"/>
    </source>
</evidence>
<keyword evidence="14" id="KW-1185">Reference proteome</keyword>
<comment type="caution">
    <text evidence="13">The sequence shown here is derived from an EMBL/GenBank/DDBJ whole genome shotgun (WGS) entry which is preliminary data.</text>
</comment>
<feature type="domain" description="Penicillin-binding protein transpeptidase" evidence="11">
    <location>
        <begin position="346"/>
        <end position="630"/>
    </location>
</feature>
<keyword evidence="3" id="KW-1003">Cell membrane</keyword>
<dbReference type="Pfam" id="PF03717">
    <property type="entry name" value="PBP_dimer"/>
    <property type="match status" value="1"/>
</dbReference>
<dbReference type="Proteomes" id="UP000004625">
    <property type="component" value="Unassembled WGS sequence"/>
</dbReference>
<evidence type="ECO:0000256" key="10">
    <source>
        <dbReference type="SAM" id="Phobius"/>
    </source>
</evidence>
<evidence type="ECO:0000256" key="9">
    <source>
        <dbReference type="ARBA" id="ARBA00023316"/>
    </source>
</evidence>
<dbReference type="GO" id="GO:0071972">
    <property type="term" value="F:peptidoglycan L,D-transpeptidase activity"/>
    <property type="evidence" value="ECO:0007669"/>
    <property type="project" value="TreeGrafter"/>
</dbReference>
<keyword evidence="7 10" id="KW-1133">Transmembrane helix</keyword>
<evidence type="ECO:0000256" key="3">
    <source>
        <dbReference type="ARBA" id="ARBA00022475"/>
    </source>
</evidence>
<dbReference type="Gene3D" id="3.90.1310.10">
    <property type="entry name" value="Penicillin-binding protein 2a (Domain 2)"/>
    <property type="match status" value="1"/>
</dbReference>
<gene>
    <name evidence="13" type="ORF">HMPREF9103_00905</name>
</gene>
<dbReference type="Gene3D" id="3.40.710.10">
    <property type="entry name" value="DD-peptidase/beta-lactamase superfamily"/>
    <property type="match status" value="1"/>
</dbReference>
<evidence type="ECO:0000313" key="13">
    <source>
        <dbReference type="EMBL" id="EHL99631.1"/>
    </source>
</evidence>
<keyword evidence="4 10" id="KW-0812">Transmembrane</keyword>